<keyword evidence="6" id="KW-0808">Transferase</keyword>
<reference evidence="6 7" key="1">
    <citation type="submission" date="2016-10" db="EMBL/GenBank/DDBJ databases">
        <authorList>
            <person name="de Groot N.N."/>
        </authorList>
    </citation>
    <scope>NUCLEOTIDE SEQUENCE [LARGE SCALE GENOMIC DNA]</scope>
    <source>
        <strain evidence="6 7">IBRC-M10015</strain>
    </source>
</reference>
<dbReference type="GO" id="GO:0005886">
    <property type="term" value="C:plasma membrane"/>
    <property type="evidence" value="ECO:0007669"/>
    <property type="project" value="UniProtKB-SubCell"/>
</dbReference>
<evidence type="ECO:0000256" key="4">
    <source>
        <dbReference type="ARBA" id="ARBA00023136"/>
    </source>
</evidence>
<dbReference type="CDD" id="cd13964">
    <property type="entry name" value="PT_UbiA_1"/>
    <property type="match status" value="1"/>
</dbReference>
<feature type="transmembrane region" description="Helical" evidence="5">
    <location>
        <begin position="221"/>
        <end position="241"/>
    </location>
</feature>
<evidence type="ECO:0000313" key="7">
    <source>
        <dbReference type="Proteomes" id="UP000198856"/>
    </source>
</evidence>
<dbReference type="Proteomes" id="UP000198856">
    <property type="component" value="Unassembled WGS sequence"/>
</dbReference>
<dbReference type="InterPro" id="IPR000537">
    <property type="entry name" value="UbiA_prenyltransferase"/>
</dbReference>
<dbReference type="EMBL" id="FNFC01000007">
    <property type="protein sequence ID" value="SDJ67544.1"/>
    <property type="molecule type" value="Genomic_DNA"/>
</dbReference>
<evidence type="ECO:0000256" key="3">
    <source>
        <dbReference type="ARBA" id="ARBA00022989"/>
    </source>
</evidence>
<dbReference type="AlphaFoldDB" id="A0A1G8VNK9"/>
<dbReference type="PANTHER" id="PTHR42723">
    <property type="entry name" value="CHLOROPHYLL SYNTHASE"/>
    <property type="match status" value="1"/>
</dbReference>
<dbReference type="OrthoDB" id="11851at2157"/>
<sequence length="300" mass="29916">MSGSAGTLRAYATLLRVPNLATAPPDVLLGAALVAPVADIRLAPLAGLCVASVLLYAGGTTLNDYVDAAEDARERPERPIPSGEVSRTAALAVGLSFLVCGVAVAAATKPQSGGVAAALTACILLYDGVFKHRPVGVVFMGGARGLNVLLGVSLGGALLDLSPIVLVVPAVVFVYIAAVTFMAAGETVGDNRGAVALAIGAVALAGLAVVVRLGVRSPGLAATALTFVLVACFLAWTGQALRRAYLTPRPETVGPAVGTCVLAQVVLDGAFASTVGPAWGLATVGLLVPAVGLSRVFDVS</sequence>
<dbReference type="PANTHER" id="PTHR42723:SF1">
    <property type="entry name" value="CHLOROPHYLL SYNTHASE, CHLOROPLASTIC"/>
    <property type="match status" value="1"/>
</dbReference>
<feature type="transmembrane region" description="Helical" evidence="5">
    <location>
        <begin position="137"/>
        <end position="158"/>
    </location>
</feature>
<dbReference type="InterPro" id="IPR044878">
    <property type="entry name" value="UbiA_sf"/>
</dbReference>
<feature type="transmembrane region" description="Helical" evidence="5">
    <location>
        <begin position="88"/>
        <end position="107"/>
    </location>
</feature>
<evidence type="ECO:0000313" key="6">
    <source>
        <dbReference type="EMBL" id="SDJ67544.1"/>
    </source>
</evidence>
<feature type="transmembrane region" description="Helical" evidence="5">
    <location>
        <begin position="195"/>
        <end position="215"/>
    </location>
</feature>
<evidence type="ECO:0000256" key="2">
    <source>
        <dbReference type="ARBA" id="ARBA00022692"/>
    </source>
</evidence>
<feature type="transmembrane region" description="Helical" evidence="5">
    <location>
        <begin position="278"/>
        <end position="297"/>
    </location>
</feature>
<keyword evidence="4 5" id="KW-0472">Membrane</keyword>
<gene>
    <name evidence="6" type="ORF">SAMN05216226_10750</name>
</gene>
<keyword evidence="2 5" id="KW-0812">Transmembrane</keyword>
<proteinExistence type="predicted"/>
<dbReference type="Gene3D" id="1.10.357.140">
    <property type="entry name" value="UbiA prenyltransferase"/>
    <property type="match status" value="1"/>
</dbReference>
<organism evidence="6 7">
    <name type="scientific">Halovenus aranensis</name>
    <dbReference type="NCBI Taxonomy" id="890420"/>
    <lineage>
        <taxon>Archaea</taxon>
        <taxon>Methanobacteriati</taxon>
        <taxon>Methanobacteriota</taxon>
        <taxon>Stenosarchaea group</taxon>
        <taxon>Halobacteria</taxon>
        <taxon>Halobacteriales</taxon>
        <taxon>Haloarculaceae</taxon>
        <taxon>Halovenus</taxon>
    </lineage>
</organism>
<dbReference type="RefSeq" id="WP_092701923.1">
    <property type="nucleotide sequence ID" value="NZ_FNFC01000007.1"/>
</dbReference>
<accession>A0A1G8VNK9</accession>
<dbReference type="STRING" id="890420.SAMN05216226_10750"/>
<keyword evidence="3 5" id="KW-1133">Transmembrane helix</keyword>
<feature type="transmembrane region" description="Helical" evidence="5">
    <location>
        <begin position="164"/>
        <end position="183"/>
    </location>
</feature>
<dbReference type="Pfam" id="PF01040">
    <property type="entry name" value="UbiA"/>
    <property type="match status" value="1"/>
</dbReference>
<dbReference type="GO" id="GO:0016765">
    <property type="term" value="F:transferase activity, transferring alkyl or aryl (other than methyl) groups"/>
    <property type="evidence" value="ECO:0007669"/>
    <property type="project" value="InterPro"/>
</dbReference>
<comment type="subcellular location">
    <subcellularLocation>
        <location evidence="1">Cell membrane</location>
        <topology evidence="1">Multi-pass membrane protein</topology>
    </subcellularLocation>
</comment>
<evidence type="ECO:0000256" key="1">
    <source>
        <dbReference type="ARBA" id="ARBA00004651"/>
    </source>
</evidence>
<evidence type="ECO:0000256" key="5">
    <source>
        <dbReference type="SAM" id="Phobius"/>
    </source>
</evidence>
<dbReference type="InterPro" id="IPR050475">
    <property type="entry name" value="Prenyltransferase_related"/>
</dbReference>
<keyword evidence="7" id="KW-1185">Reference proteome</keyword>
<name>A0A1G8VNK9_9EURY</name>
<protein>
    <submittedName>
        <fullName evidence="6">4-hydroxybenzoate polyprenyltransferase</fullName>
    </submittedName>
</protein>